<evidence type="ECO:0000313" key="2">
    <source>
        <dbReference type="Proteomes" id="UP000594263"/>
    </source>
</evidence>
<organism evidence="1 2">
    <name type="scientific">Kalanchoe fedtschenkoi</name>
    <name type="common">Lavender scallops</name>
    <name type="synonym">South American air plant</name>
    <dbReference type="NCBI Taxonomy" id="63787"/>
    <lineage>
        <taxon>Eukaryota</taxon>
        <taxon>Viridiplantae</taxon>
        <taxon>Streptophyta</taxon>
        <taxon>Embryophyta</taxon>
        <taxon>Tracheophyta</taxon>
        <taxon>Spermatophyta</taxon>
        <taxon>Magnoliopsida</taxon>
        <taxon>eudicotyledons</taxon>
        <taxon>Gunneridae</taxon>
        <taxon>Pentapetalae</taxon>
        <taxon>Saxifragales</taxon>
        <taxon>Crassulaceae</taxon>
        <taxon>Kalanchoe</taxon>
    </lineage>
</organism>
<dbReference type="Gramene" id="Kaladp0266s0015.1.v1.1">
    <property type="protein sequence ID" value="Kaladp0266s0015.1.v1.1"/>
    <property type="gene ID" value="Kaladp0266s0015.v1.1"/>
</dbReference>
<evidence type="ECO:0000313" key="1">
    <source>
        <dbReference type="EnsemblPlants" id="Kaladp0266s0015.1.v1.1"/>
    </source>
</evidence>
<accession>A0A7N0V9Q8</accession>
<dbReference type="AlphaFoldDB" id="A0A7N0V9Q8"/>
<evidence type="ECO:0008006" key="3">
    <source>
        <dbReference type="Google" id="ProtNLM"/>
    </source>
</evidence>
<sequence length="113" mass="12746">MEAKVCSDDEEREFQEGETSLMQEIIQTPIQAEVDLTVINHSKLWMKLVFTNRRGGFTQLMEALNYLGLEPTDVSLTTSGGAVLVSLCLEGIYGQDLEVNKIRELLQDIIRNI</sequence>
<dbReference type="OMA" id="IGERKLW"/>
<dbReference type="EnsemblPlants" id="Kaladp0266s0015.1.v1.1">
    <property type="protein sequence ID" value="Kaladp0266s0015.1.v1.1"/>
    <property type="gene ID" value="Kaladp0266s0015.v1.1"/>
</dbReference>
<protein>
    <recommendedName>
        <fullName evidence="3">ACT domain-containing protein</fullName>
    </recommendedName>
</protein>
<keyword evidence="2" id="KW-1185">Reference proteome</keyword>
<name>A0A7N0V9Q8_KALFE</name>
<dbReference type="GO" id="GO:0005634">
    <property type="term" value="C:nucleus"/>
    <property type="evidence" value="ECO:0007669"/>
    <property type="project" value="UniProtKB-SubCell"/>
</dbReference>
<dbReference type="GO" id="GO:0080090">
    <property type="term" value="P:regulation of primary metabolic process"/>
    <property type="evidence" value="ECO:0007669"/>
    <property type="project" value="UniProtKB-ARBA"/>
</dbReference>
<reference evidence="1" key="1">
    <citation type="submission" date="2021-01" db="UniProtKB">
        <authorList>
            <consortium name="EnsemblPlants"/>
        </authorList>
    </citation>
    <scope>IDENTIFICATION</scope>
</reference>
<proteinExistence type="predicted"/>
<dbReference type="Proteomes" id="UP000594263">
    <property type="component" value="Unplaced"/>
</dbReference>